<sequence length="135" mass="14974">MGSVLAGTSISGEVLIFWDFGQPAESFAAEVRLPSGKAFLFVAEPEARLVDPTFDEELFRAAVRRFLAESSCSELWVEYDPGRDSAEGEELITCPSCGQSFVIKKSMYLPKALDFAELSYDGQFAFLQEHFGHEC</sequence>
<accession>I4DCP1</accession>
<name>I4DCP1_DESAJ</name>
<evidence type="ECO:0000313" key="1">
    <source>
        <dbReference type="EMBL" id="AFM43565.1"/>
    </source>
</evidence>
<dbReference type="KEGG" id="dai:Desaci_4739"/>
<dbReference type="HOGENOM" id="CLU_1882364_0_0_9"/>
<dbReference type="RefSeq" id="WP_014825077.1">
    <property type="nucleotide sequence ID" value="NC_018066.1"/>
</dbReference>
<protein>
    <submittedName>
        <fullName evidence="1">Uncharacterized protein</fullName>
    </submittedName>
</protein>
<dbReference type="Proteomes" id="UP000002892">
    <property type="component" value="Plasmid pDESACI.01"/>
</dbReference>
<geneLocation type="plasmid" evidence="1 2">
    <name>pDESACI.01</name>
</geneLocation>
<evidence type="ECO:0000313" key="2">
    <source>
        <dbReference type="Proteomes" id="UP000002892"/>
    </source>
</evidence>
<dbReference type="EMBL" id="CP003640">
    <property type="protein sequence ID" value="AFM43565.1"/>
    <property type="molecule type" value="Genomic_DNA"/>
</dbReference>
<organism evidence="1 2">
    <name type="scientific">Desulfosporosinus acidiphilus (strain DSM 22704 / JCM 16185 / SJ4)</name>
    <dbReference type="NCBI Taxonomy" id="646529"/>
    <lineage>
        <taxon>Bacteria</taxon>
        <taxon>Bacillati</taxon>
        <taxon>Bacillota</taxon>
        <taxon>Clostridia</taxon>
        <taxon>Eubacteriales</taxon>
        <taxon>Desulfitobacteriaceae</taxon>
        <taxon>Desulfosporosinus</taxon>
    </lineage>
</organism>
<dbReference type="AlphaFoldDB" id="I4DCP1"/>
<proteinExistence type="predicted"/>
<gene>
    <name evidence="1" type="ordered locus">Desaci_4739</name>
</gene>
<keyword evidence="1" id="KW-0614">Plasmid</keyword>
<keyword evidence="2" id="KW-1185">Reference proteome</keyword>
<reference evidence="2" key="1">
    <citation type="journal article" date="2012" name="J. Bacteriol.">
        <title>Complete genome sequences of Desulfosporosinus orientis DSM765T, Desulfosporosinus youngiae DSM17734T, Desulfosporosinus meridiei DSM13257T, and Desulfosporosinus acidiphilus DSM22704T.</title>
        <authorList>
            <person name="Pester M."/>
            <person name="Brambilla E."/>
            <person name="Alazard D."/>
            <person name="Rattei T."/>
            <person name="Weinmaier T."/>
            <person name="Han J."/>
            <person name="Lucas S."/>
            <person name="Lapidus A."/>
            <person name="Cheng J.F."/>
            <person name="Goodwin L."/>
            <person name="Pitluck S."/>
            <person name="Peters L."/>
            <person name="Ovchinnikova G."/>
            <person name="Teshima H."/>
            <person name="Detter J.C."/>
            <person name="Han C.S."/>
            <person name="Tapia R."/>
            <person name="Land M.L."/>
            <person name="Hauser L."/>
            <person name="Kyrpides N.C."/>
            <person name="Ivanova N.N."/>
            <person name="Pagani I."/>
            <person name="Huntmann M."/>
            <person name="Wei C.L."/>
            <person name="Davenport K.W."/>
            <person name="Daligault H."/>
            <person name="Chain P.S."/>
            <person name="Chen A."/>
            <person name="Mavromatis K."/>
            <person name="Markowitz V."/>
            <person name="Szeto E."/>
            <person name="Mikhailova N."/>
            <person name="Pati A."/>
            <person name="Wagner M."/>
            <person name="Woyke T."/>
            <person name="Ollivier B."/>
            <person name="Klenk H.P."/>
            <person name="Spring S."/>
            <person name="Loy A."/>
        </authorList>
    </citation>
    <scope>NUCLEOTIDE SEQUENCE [LARGE SCALE GENOMIC DNA]</scope>
    <source>
        <strain evidence="2">DSM 22704 / JCM 16185 / SJ4</strain>
    </source>
</reference>